<dbReference type="EMBL" id="GBXM01029804">
    <property type="protein sequence ID" value="JAH78773.1"/>
    <property type="molecule type" value="Transcribed_RNA"/>
</dbReference>
<evidence type="ECO:0000313" key="1">
    <source>
        <dbReference type="EMBL" id="JAH78773.1"/>
    </source>
</evidence>
<reference evidence="1" key="1">
    <citation type="submission" date="2014-11" db="EMBL/GenBank/DDBJ databases">
        <authorList>
            <person name="Amaro Gonzalez C."/>
        </authorList>
    </citation>
    <scope>NUCLEOTIDE SEQUENCE</scope>
</reference>
<organism evidence="1">
    <name type="scientific">Anguilla anguilla</name>
    <name type="common">European freshwater eel</name>
    <name type="synonym">Muraena anguilla</name>
    <dbReference type="NCBI Taxonomy" id="7936"/>
    <lineage>
        <taxon>Eukaryota</taxon>
        <taxon>Metazoa</taxon>
        <taxon>Chordata</taxon>
        <taxon>Craniata</taxon>
        <taxon>Vertebrata</taxon>
        <taxon>Euteleostomi</taxon>
        <taxon>Actinopterygii</taxon>
        <taxon>Neopterygii</taxon>
        <taxon>Teleostei</taxon>
        <taxon>Anguilliformes</taxon>
        <taxon>Anguillidae</taxon>
        <taxon>Anguilla</taxon>
    </lineage>
</organism>
<sequence>MPTILKGLIASQADIRSS</sequence>
<reference evidence="1" key="2">
    <citation type="journal article" date="2015" name="Fish Shellfish Immunol.">
        <title>Early steps in the European eel (Anguilla anguilla)-Vibrio vulnificus interaction in the gills: Role of the RtxA13 toxin.</title>
        <authorList>
            <person name="Callol A."/>
            <person name="Pajuelo D."/>
            <person name="Ebbesson L."/>
            <person name="Teles M."/>
            <person name="MacKenzie S."/>
            <person name="Amaro C."/>
        </authorList>
    </citation>
    <scope>NUCLEOTIDE SEQUENCE</scope>
</reference>
<proteinExistence type="predicted"/>
<name>A0A0E9VNI4_ANGAN</name>
<dbReference type="AlphaFoldDB" id="A0A0E9VNI4"/>
<accession>A0A0E9VNI4</accession>
<protein>
    <submittedName>
        <fullName evidence="1">Uncharacterized protein</fullName>
    </submittedName>
</protein>